<evidence type="ECO:0000313" key="5">
    <source>
        <dbReference type="EMBL" id="GKT37195.1"/>
    </source>
</evidence>
<protein>
    <recommendedName>
        <fullName evidence="3 4">EGF-like domain-containing protein</fullName>
    </recommendedName>
</protein>
<feature type="domain" description="EGF-like" evidence="3 4">
    <location>
        <begin position="891"/>
        <end position="902"/>
    </location>
</feature>
<dbReference type="SUPFAM" id="SSF52058">
    <property type="entry name" value="L domain-like"/>
    <property type="match status" value="2"/>
</dbReference>
<evidence type="ECO:0000256" key="2">
    <source>
        <dbReference type="ARBA" id="ARBA00022737"/>
    </source>
</evidence>
<evidence type="ECO:0000259" key="4">
    <source>
        <dbReference type="PROSITE" id="PS01186"/>
    </source>
</evidence>
<comment type="caution">
    <text evidence="5">The sequence shown here is derived from an EMBL/GenBank/DDBJ whole genome shotgun (WGS) entry which is preliminary data.</text>
</comment>
<keyword evidence="2" id="KW-0677">Repeat</keyword>
<dbReference type="PROSITE" id="PS00022">
    <property type="entry name" value="EGF_1"/>
    <property type="match status" value="1"/>
</dbReference>
<dbReference type="PROSITE" id="PS01186">
    <property type="entry name" value="EGF_2"/>
    <property type="match status" value="1"/>
</dbReference>
<reference evidence="5" key="1">
    <citation type="submission" date="2022-03" db="EMBL/GenBank/DDBJ databases">
        <title>Draft genome sequence of Aduncisulcus paluster, a free-living microaerophilic Fornicata.</title>
        <authorList>
            <person name="Yuyama I."/>
            <person name="Kume K."/>
            <person name="Tamura T."/>
            <person name="Inagaki Y."/>
            <person name="Hashimoto T."/>
        </authorList>
    </citation>
    <scope>NUCLEOTIDE SEQUENCE</scope>
    <source>
        <strain evidence="5">NY0171</strain>
    </source>
</reference>
<dbReference type="PANTHER" id="PTHR46652">
    <property type="entry name" value="LEUCINE-RICH REPEAT AND IQ DOMAIN-CONTAINING PROTEIN 1-RELATED"/>
    <property type="match status" value="1"/>
</dbReference>
<dbReference type="InterPro" id="IPR000742">
    <property type="entry name" value="EGF"/>
</dbReference>
<evidence type="ECO:0000259" key="3">
    <source>
        <dbReference type="PROSITE" id="PS00022"/>
    </source>
</evidence>
<evidence type="ECO:0000256" key="1">
    <source>
        <dbReference type="ARBA" id="ARBA00022614"/>
    </source>
</evidence>
<proteinExistence type="predicted"/>
<dbReference type="EMBL" id="BQXS01011414">
    <property type="protein sequence ID" value="GKT37195.1"/>
    <property type="molecule type" value="Genomic_DNA"/>
</dbReference>
<dbReference type="InterPro" id="IPR032675">
    <property type="entry name" value="LRR_dom_sf"/>
</dbReference>
<sequence length="969" mass="104948">MFELFVNLEFLSINDTQLPDPDLLSTNTGLVELHADENGWYSVYPLRNHEELEVLSLKTNNISDPSPLYKLKNTLTTLDLTDNLICGSGVAAAIDLKLGGTDIATSTITSACACGSTFDTSDTIGLNKVCIETKPGSDTWFITCASDSYSTYTDADTFTCTRPLHILNNCIGGCEYGQECRNDGFGLTTQGRCLDVISDENLHTCVGSLFFDKEHVVSSSVYSVASLKTLDTSIDSEVILSCSNQSVSSIIGIEHLGKVTNIDVSYNNIDDLEAISLLTYVEVLNLSGSDINNDLFDEYIAGLSFITQLLLADTSVNDISTLPASQLSSLTSLALGNNGRLSEEFIFTTLPSLIAIESLDLSGCYISDVSPLYHLPNLVSLDISSNRLCGGKEGKDELKAKFVNASTFTTFIYGSQTCKCSSSFTYVNGFSDNKACVETRLGSETWKGVCASNSYAVYDSASTYSCIDLFPCDGGCTYGEACRLSDDGDSSECMPVIVDDGLRSYIAENLIVEEDKDSSVSPALFSVSSLKNIPSSAEVVYSSSSFSDLRGLEHLVQVSSINLSGNTFIDDVSLLSSLTNLQKLDLSECSLTSSISELENLTNLTHLDLSCSSNNTTIVDYDISGFTSLTNIVSFKIAGFTKVATLPPFSHIPPTLQILDISNTSIDSILNIYSQATSILELYATGVGWYDVFEVINCVNVTTLDLQNNFIADPSKLYELKETLSVLDLGENPICGMDSAGIEEFSSHFTNISSFAFDDTYCSCTPDSFSYSNNIVCSNLWTDGIWSPACYASSYRNVEVQFTTEIVDGDSPCISIDPYLQSDIYDLCSGLKEENKLCIGIGTDLVIDDLEIVCSEGWYGDNCDSECPVDRYGTICGSGNNSGCDYSTHTCVCSDGYTGDLCDVKKDIVFDGIWSPACYASSYRNVEVQFTTEIVDGDSPCISIDPYLQSDIYDLCSGLKEENKLCIGI</sequence>
<dbReference type="PROSITE" id="PS51450">
    <property type="entry name" value="LRR"/>
    <property type="match status" value="4"/>
</dbReference>
<evidence type="ECO:0000313" key="6">
    <source>
        <dbReference type="Proteomes" id="UP001057375"/>
    </source>
</evidence>
<name>A0ABQ5L1G8_9EUKA</name>
<dbReference type="InterPro" id="IPR050836">
    <property type="entry name" value="SDS22/Internalin_LRR"/>
</dbReference>
<gene>
    <name evidence="5" type="ORF">ADUPG1_010031</name>
</gene>
<accession>A0ABQ5L1G8</accession>
<dbReference type="Proteomes" id="UP001057375">
    <property type="component" value="Unassembled WGS sequence"/>
</dbReference>
<dbReference type="Gene3D" id="3.80.10.10">
    <property type="entry name" value="Ribonuclease Inhibitor"/>
    <property type="match status" value="3"/>
</dbReference>
<keyword evidence="6" id="KW-1185">Reference proteome</keyword>
<dbReference type="PANTHER" id="PTHR46652:SF3">
    <property type="entry name" value="LEUCINE-RICH REPEAT-CONTAINING PROTEIN 9"/>
    <property type="match status" value="1"/>
</dbReference>
<dbReference type="InterPro" id="IPR001611">
    <property type="entry name" value="Leu-rich_rpt"/>
</dbReference>
<feature type="non-terminal residue" evidence="5">
    <location>
        <position position="969"/>
    </location>
</feature>
<dbReference type="Gene3D" id="2.170.300.10">
    <property type="entry name" value="Tie2 ligand-binding domain superfamily"/>
    <property type="match status" value="1"/>
</dbReference>
<dbReference type="Pfam" id="PF00560">
    <property type="entry name" value="LRR_1"/>
    <property type="match status" value="1"/>
</dbReference>
<keyword evidence="1" id="KW-0433">Leucine-rich repeat</keyword>
<organism evidence="5 6">
    <name type="scientific">Aduncisulcus paluster</name>
    <dbReference type="NCBI Taxonomy" id="2918883"/>
    <lineage>
        <taxon>Eukaryota</taxon>
        <taxon>Metamonada</taxon>
        <taxon>Carpediemonas-like organisms</taxon>
        <taxon>Aduncisulcus</taxon>
    </lineage>
</organism>